<dbReference type="InterPro" id="IPR045229">
    <property type="entry name" value="TPP_enz"/>
</dbReference>
<dbReference type="SUPFAM" id="SSF52467">
    <property type="entry name" value="DHS-like NAD/FAD-binding domain"/>
    <property type="match status" value="1"/>
</dbReference>
<keyword evidence="10" id="KW-1185">Reference proteome</keyword>
<dbReference type="PROSITE" id="PS00187">
    <property type="entry name" value="TPP_ENZYMES"/>
    <property type="match status" value="1"/>
</dbReference>
<organism evidence="9 10">
    <name type="scientific">Elongatibacter sediminis</name>
    <dbReference type="NCBI Taxonomy" id="3119006"/>
    <lineage>
        <taxon>Bacteria</taxon>
        <taxon>Pseudomonadati</taxon>
        <taxon>Pseudomonadota</taxon>
        <taxon>Gammaproteobacteria</taxon>
        <taxon>Chromatiales</taxon>
        <taxon>Wenzhouxiangellaceae</taxon>
        <taxon>Elongatibacter</taxon>
    </lineage>
</organism>
<comment type="similarity">
    <text evidence="2 4">Belongs to the TPP enzyme family.</text>
</comment>
<dbReference type="GO" id="GO:0009099">
    <property type="term" value="P:L-valine biosynthetic process"/>
    <property type="evidence" value="ECO:0007669"/>
    <property type="project" value="TreeGrafter"/>
</dbReference>
<accession>A0AAW9R4X8</accession>
<dbReference type="InterPro" id="IPR000399">
    <property type="entry name" value="TPP-bd_CS"/>
</dbReference>
<evidence type="ECO:0000313" key="10">
    <source>
        <dbReference type="Proteomes" id="UP001359886"/>
    </source>
</evidence>
<dbReference type="InterPro" id="IPR029035">
    <property type="entry name" value="DHS-like_NAD/FAD-binding_dom"/>
</dbReference>
<dbReference type="GO" id="GO:0003984">
    <property type="term" value="F:acetolactate synthase activity"/>
    <property type="evidence" value="ECO:0007669"/>
    <property type="project" value="TreeGrafter"/>
</dbReference>
<name>A0AAW9R4X8_9GAMM</name>
<dbReference type="EMBL" id="JAZHOG010000001">
    <property type="protein sequence ID" value="MEJ8566322.1"/>
    <property type="molecule type" value="Genomic_DNA"/>
</dbReference>
<dbReference type="Gene3D" id="3.40.50.1220">
    <property type="entry name" value="TPP-binding domain"/>
    <property type="match status" value="1"/>
</dbReference>
<evidence type="ECO:0000259" key="8">
    <source>
        <dbReference type="Pfam" id="PF02776"/>
    </source>
</evidence>
<dbReference type="Proteomes" id="UP001359886">
    <property type="component" value="Unassembled WGS sequence"/>
</dbReference>
<dbReference type="SUPFAM" id="SSF52518">
    <property type="entry name" value="Thiamin diphosphate-binding fold (THDP-binding)"/>
    <property type="match status" value="2"/>
</dbReference>
<dbReference type="GO" id="GO:0005948">
    <property type="term" value="C:acetolactate synthase complex"/>
    <property type="evidence" value="ECO:0007669"/>
    <property type="project" value="TreeGrafter"/>
</dbReference>
<dbReference type="InterPro" id="IPR012001">
    <property type="entry name" value="Thiamin_PyroP_enz_TPP-bd_dom"/>
</dbReference>
<dbReference type="GO" id="GO:0050660">
    <property type="term" value="F:flavin adenine dinucleotide binding"/>
    <property type="evidence" value="ECO:0007669"/>
    <property type="project" value="TreeGrafter"/>
</dbReference>
<dbReference type="InterPro" id="IPR012000">
    <property type="entry name" value="Thiamin_PyroP_enz_cen_dom"/>
</dbReference>
<dbReference type="InterPro" id="IPR011766">
    <property type="entry name" value="TPP_enzyme_TPP-bd"/>
</dbReference>
<dbReference type="CDD" id="cd07035">
    <property type="entry name" value="TPP_PYR_POX_like"/>
    <property type="match status" value="1"/>
</dbReference>
<evidence type="ECO:0000256" key="1">
    <source>
        <dbReference type="ARBA" id="ARBA00001964"/>
    </source>
</evidence>
<reference evidence="9 10" key="1">
    <citation type="submission" date="2024-02" db="EMBL/GenBank/DDBJ databases">
        <title>A novel Wenzhouxiangellaceae bacterium, isolated from coastal sediments.</title>
        <authorList>
            <person name="Du Z.-J."/>
            <person name="Ye Y.-Q."/>
            <person name="Zhang X.-Y."/>
        </authorList>
    </citation>
    <scope>NUCLEOTIDE SEQUENCE [LARGE SCALE GENOMIC DNA]</scope>
    <source>
        <strain evidence="9 10">CH-27</strain>
    </source>
</reference>
<evidence type="ECO:0000256" key="2">
    <source>
        <dbReference type="ARBA" id="ARBA00007812"/>
    </source>
</evidence>
<dbReference type="PANTHER" id="PTHR18968">
    <property type="entry name" value="THIAMINE PYROPHOSPHATE ENZYMES"/>
    <property type="match status" value="1"/>
</dbReference>
<evidence type="ECO:0000259" key="7">
    <source>
        <dbReference type="Pfam" id="PF02775"/>
    </source>
</evidence>
<dbReference type="Pfam" id="PF02775">
    <property type="entry name" value="TPP_enzyme_C"/>
    <property type="match status" value="1"/>
</dbReference>
<dbReference type="GO" id="GO:0000287">
    <property type="term" value="F:magnesium ion binding"/>
    <property type="evidence" value="ECO:0007669"/>
    <property type="project" value="InterPro"/>
</dbReference>
<evidence type="ECO:0000313" key="9">
    <source>
        <dbReference type="EMBL" id="MEJ8566322.1"/>
    </source>
</evidence>
<comment type="cofactor">
    <cofactor evidence="1">
        <name>thiamine diphosphate</name>
        <dbReference type="ChEBI" id="CHEBI:58937"/>
    </cofactor>
</comment>
<evidence type="ECO:0000256" key="5">
    <source>
        <dbReference type="SAM" id="MobiDB-lite"/>
    </source>
</evidence>
<evidence type="ECO:0000259" key="6">
    <source>
        <dbReference type="Pfam" id="PF00205"/>
    </source>
</evidence>
<dbReference type="Gene3D" id="3.40.50.970">
    <property type="match status" value="2"/>
</dbReference>
<dbReference type="AlphaFoldDB" id="A0AAW9R4X8"/>
<feature type="domain" description="Thiamine pyrophosphate enzyme central" evidence="6">
    <location>
        <begin position="171"/>
        <end position="304"/>
    </location>
</feature>
<dbReference type="Pfam" id="PF00205">
    <property type="entry name" value="TPP_enzyme_M"/>
    <property type="match status" value="1"/>
</dbReference>
<dbReference type="InterPro" id="IPR029061">
    <property type="entry name" value="THDP-binding"/>
</dbReference>
<feature type="domain" description="Thiamine pyrophosphate enzyme TPP-binding" evidence="7">
    <location>
        <begin position="372"/>
        <end position="512"/>
    </location>
</feature>
<dbReference type="PANTHER" id="PTHR18968:SF13">
    <property type="entry name" value="ACETOLACTATE SYNTHASE CATALYTIC SUBUNIT, MITOCHONDRIAL"/>
    <property type="match status" value="1"/>
</dbReference>
<dbReference type="Pfam" id="PF02776">
    <property type="entry name" value="TPP_enzyme_N"/>
    <property type="match status" value="1"/>
</dbReference>
<evidence type="ECO:0000256" key="4">
    <source>
        <dbReference type="RuleBase" id="RU362132"/>
    </source>
</evidence>
<dbReference type="RefSeq" id="WP_354693881.1">
    <property type="nucleotide sequence ID" value="NZ_JAZHOG010000001.1"/>
</dbReference>
<keyword evidence="3 4" id="KW-0786">Thiamine pyrophosphate</keyword>
<dbReference type="GO" id="GO:0009097">
    <property type="term" value="P:isoleucine biosynthetic process"/>
    <property type="evidence" value="ECO:0007669"/>
    <property type="project" value="TreeGrafter"/>
</dbReference>
<feature type="compositionally biased region" description="Low complexity" evidence="5">
    <location>
        <begin position="149"/>
        <end position="159"/>
    </location>
</feature>
<proteinExistence type="inferred from homology"/>
<dbReference type="CDD" id="cd00568">
    <property type="entry name" value="TPP_enzymes"/>
    <property type="match status" value="1"/>
</dbReference>
<feature type="domain" description="Thiamine pyrophosphate enzyme N-terminal TPP-binding" evidence="8">
    <location>
        <begin position="5"/>
        <end position="81"/>
    </location>
</feature>
<feature type="region of interest" description="Disordered" evidence="5">
    <location>
        <begin position="149"/>
        <end position="169"/>
    </location>
</feature>
<sequence>MSDDICQLVASLDAIGVRFIGARQESHAVMAATGYAAACGKLGVALIGRGPALANGVHGAVSASRTGMPVLIISGEAPVMRGATHLMGPDLKAFPAVNVLRDMGIATFVPASAESALQTLADAFAEASLGHTAALLLPMDVQLETVDTPTLPSPLTLPEGPEPQPARRQSVDTAIATIKNARRPLIVGGIGVHRGGAREAVDALAERIGALCVTTVKAKDLFRGSPWDLGIIGSSSHSLARRYIEQCDCVIAIGAALNSLTMSSGTALPPVPLIHIDAVRTHIGRWSPADIAVVGDARLTAQQLVAGLPDRAAAEKPFHADEVRERISNFEHTMDFQTQHTAHTLDQRVVALELSRMLPENRHVVFDGGNFMANWAYITVPDPGHFTHTSDSGSVGLGLGTAVGIKRARPDRTVVLLIGDGGLLMTLGEIETIIREDLPVVVICMNDAAYGAEAHILKGQNMSPAMATFFDVDFAPMVEPLGFDAHTVRTMDDLHQLAPLLAKPEGPVFIDVKVNVDVIAPFITEFTHKEN</sequence>
<protein>
    <submittedName>
        <fullName evidence="9">Thiamine pyrophosphate-binding protein</fullName>
    </submittedName>
</protein>
<gene>
    <name evidence="9" type="ORF">V3330_01685</name>
</gene>
<evidence type="ECO:0000256" key="3">
    <source>
        <dbReference type="ARBA" id="ARBA00023052"/>
    </source>
</evidence>
<comment type="caution">
    <text evidence="9">The sequence shown here is derived from an EMBL/GenBank/DDBJ whole genome shotgun (WGS) entry which is preliminary data.</text>
</comment>
<dbReference type="GO" id="GO:0030976">
    <property type="term" value="F:thiamine pyrophosphate binding"/>
    <property type="evidence" value="ECO:0007669"/>
    <property type="project" value="InterPro"/>
</dbReference>